<organism evidence="1 2">
    <name type="scientific">Candidatus Tenderia electrophaga</name>
    <dbReference type="NCBI Taxonomy" id="1748243"/>
    <lineage>
        <taxon>Bacteria</taxon>
        <taxon>Pseudomonadati</taxon>
        <taxon>Pseudomonadota</taxon>
        <taxon>Gammaproteobacteria</taxon>
        <taxon>Candidatus Tenderiales</taxon>
        <taxon>Candidatus Tenderiaceae</taxon>
        <taxon>Candidatus Tenderia</taxon>
    </lineage>
</organism>
<dbReference type="Gene3D" id="3.40.50.1240">
    <property type="entry name" value="Phosphoglycerate mutase-like"/>
    <property type="match status" value="1"/>
</dbReference>
<evidence type="ECO:0008006" key="3">
    <source>
        <dbReference type="Google" id="ProtNLM"/>
    </source>
</evidence>
<dbReference type="InterPro" id="IPR029033">
    <property type="entry name" value="His_PPase_superfam"/>
</dbReference>
<dbReference type="InterPro" id="IPR050275">
    <property type="entry name" value="PGM_Phosphatase"/>
</dbReference>
<dbReference type="SUPFAM" id="SSF53254">
    <property type="entry name" value="Phosphoglycerate mutase-like"/>
    <property type="match status" value="1"/>
</dbReference>
<dbReference type="GO" id="GO:0005737">
    <property type="term" value="C:cytoplasm"/>
    <property type="evidence" value="ECO:0007669"/>
    <property type="project" value="TreeGrafter"/>
</dbReference>
<dbReference type="KEGG" id="tee:Tel_02720"/>
<dbReference type="Proteomes" id="UP000055136">
    <property type="component" value="Chromosome"/>
</dbReference>
<dbReference type="Pfam" id="PF00300">
    <property type="entry name" value="His_Phos_1"/>
    <property type="match status" value="1"/>
</dbReference>
<protein>
    <recommendedName>
        <fullName evidence="3">Phosphoglycerate mutase</fullName>
    </recommendedName>
</protein>
<proteinExistence type="predicted"/>
<name>A0A0S2TAG4_9GAMM</name>
<dbReference type="PANTHER" id="PTHR48100">
    <property type="entry name" value="BROAD-SPECIFICITY PHOSPHATASE YOR283W-RELATED"/>
    <property type="match status" value="1"/>
</dbReference>
<dbReference type="PANTHER" id="PTHR48100:SF1">
    <property type="entry name" value="HISTIDINE PHOSPHATASE FAMILY PROTEIN-RELATED"/>
    <property type="match status" value="1"/>
</dbReference>
<dbReference type="InterPro" id="IPR013078">
    <property type="entry name" value="His_Pase_superF_clade-1"/>
</dbReference>
<keyword evidence="2" id="KW-1185">Reference proteome</keyword>
<accession>A0A0S2TAG4</accession>
<evidence type="ECO:0000313" key="1">
    <source>
        <dbReference type="EMBL" id="ALP52142.1"/>
    </source>
</evidence>
<dbReference type="GO" id="GO:0016791">
    <property type="term" value="F:phosphatase activity"/>
    <property type="evidence" value="ECO:0007669"/>
    <property type="project" value="TreeGrafter"/>
</dbReference>
<dbReference type="AlphaFoldDB" id="A0A0S2TAG4"/>
<dbReference type="EMBL" id="CP013099">
    <property type="protein sequence ID" value="ALP52142.1"/>
    <property type="molecule type" value="Genomic_DNA"/>
</dbReference>
<dbReference type="STRING" id="1748243.Tel_02720"/>
<reference evidence="1" key="1">
    <citation type="submission" date="2015-10" db="EMBL/GenBank/DDBJ databases">
        <title>Description of Candidatus Tenderia electrophaga gen. nov, sp. nov., an Uncultivated Electroautotroph from a Biocathode Enrichment.</title>
        <authorList>
            <person name="Eddie B.J."/>
            <person name="Malanoski A.P."/>
            <person name="Wang Z."/>
            <person name="Hall R.J."/>
            <person name="Oh S.D."/>
            <person name="Heiner C."/>
            <person name="Lin B."/>
            <person name="Strycharz-Glaven S.M."/>
        </authorList>
    </citation>
    <scope>NUCLEOTIDE SEQUENCE [LARGE SCALE GENOMIC DNA]</scope>
    <source>
        <strain evidence="1">NRL1</strain>
    </source>
</reference>
<evidence type="ECO:0000313" key="2">
    <source>
        <dbReference type="Proteomes" id="UP000055136"/>
    </source>
</evidence>
<gene>
    <name evidence="1" type="ORF">Tel_02720</name>
</gene>
<sequence length="147" mass="16693">MTAEVIASYHSDCQIAFDKFLMERHFGVWEGLYFDEIESKYPVQHQAWKRNQAAFKPEAGESVYDLAERVRLSLKQVIADNQGKCIVVVSHVGPIRTLIASAVGMPLERYRQISVDPASVSCVDYGRRQNNLILLNFHGRHWGGGWA</sequence>
<dbReference type="CDD" id="cd07067">
    <property type="entry name" value="HP_PGM_like"/>
    <property type="match status" value="1"/>
</dbReference>